<evidence type="ECO:0000313" key="2">
    <source>
        <dbReference type="EMBL" id="KAF1756116.1"/>
    </source>
</evidence>
<dbReference type="AlphaFoldDB" id="A0A6A5GNJ3"/>
<dbReference type="KEGG" id="crq:GCK72_012569"/>
<dbReference type="GeneID" id="9810257"/>
<reference evidence="2 3" key="1">
    <citation type="submission" date="2019-12" db="EMBL/GenBank/DDBJ databases">
        <title>Chromosome-level assembly of the Caenorhabditis remanei genome.</title>
        <authorList>
            <person name="Teterina A.A."/>
            <person name="Willis J.H."/>
            <person name="Phillips P.C."/>
        </authorList>
    </citation>
    <scope>NUCLEOTIDE SEQUENCE [LARGE SCALE GENOMIC DNA]</scope>
    <source>
        <strain evidence="2 3">PX506</strain>
        <tissue evidence="2">Whole organism</tissue>
    </source>
</reference>
<proteinExistence type="predicted"/>
<organism evidence="2 3">
    <name type="scientific">Caenorhabditis remanei</name>
    <name type="common">Caenorhabditis vulgaris</name>
    <dbReference type="NCBI Taxonomy" id="31234"/>
    <lineage>
        <taxon>Eukaryota</taxon>
        <taxon>Metazoa</taxon>
        <taxon>Ecdysozoa</taxon>
        <taxon>Nematoda</taxon>
        <taxon>Chromadorea</taxon>
        <taxon>Rhabditida</taxon>
        <taxon>Rhabditina</taxon>
        <taxon>Rhabditomorpha</taxon>
        <taxon>Rhabditoidea</taxon>
        <taxon>Rhabditidae</taxon>
        <taxon>Peloderinae</taxon>
        <taxon>Caenorhabditis</taxon>
    </lineage>
</organism>
<evidence type="ECO:0000313" key="3">
    <source>
        <dbReference type="Proteomes" id="UP000483820"/>
    </source>
</evidence>
<sequence>MSSPKNVSEKLLDIIIKDAEKYVGTAGRRAIANAEEALSSILLGLQRDGKLSAFSVSKMGPIPKRGATSPVQIPSAPPNKKAKSATGKENPKQPMKPKQEEKNFGSWNTWKGLDLVVTPSRKPVVDPSDKRVIQVPVKLVKDKKNEQVQKLLGRTKTIIWVATKQLSHAKEAVSLVSNTNAKKVVILEPDTTEDVEKVFADGEFKVGKSEKATEIAISEIRAEFAKEAKEASGKSKISDNQTPEIK</sequence>
<dbReference type="RefSeq" id="XP_003091485.2">
    <property type="nucleotide sequence ID" value="XM_003091437.2"/>
</dbReference>
<feature type="region of interest" description="Disordered" evidence="1">
    <location>
        <begin position="227"/>
        <end position="246"/>
    </location>
</feature>
<name>A0A6A5GNJ3_CAERE</name>
<dbReference type="Proteomes" id="UP000483820">
    <property type="component" value="Chromosome IV"/>
</dbReference>
<dbReference type="EMBL" id="WUAV01000004">
    <property type="protein sequence ID" value="KAF1756116.1"/>
    <property type="molecule type" value="Genomic_DNA"/>
</dbReference>
<protein>
    <submittedName>
        <fullName evidence="2">Uncharacterized protein</fullName>
    </submittedName>
</protein>
<accession>A0A6A5GNJ3</accession>
<dbReference type="CTD" id="9810257"/>
<feature type="compositionally biased region" description="Basic and acidic residues" evidence="1">
    <location>
        <begin position="227"/>
        <end position="237"/>
    </location>
</feature>
<gene>
    <name evidence="2" type="ORF">GCK72_012569</name>
</gene>
<evidence type="ECO:0000256" key="1">
    <source>
        <dbReference type="SAM" id="MobiDB-lite"/>
    </source>
</evidence>
<comment type="caution">
    <text evidence="2">The sequence shown here is derived from an EMBL/GenBank/DDBJ whole genome shotgun (WGS) entry which is preliminary data.</text>
</comment>
<feature type="region of interest" description="Disordered" evidence="1">
    <location>
        <begin position="56"/>
        <end position="105"/>
    </location>
</feature>